<organism evidence="1 2">
    <name type="scientific">Streptomyces jumonjinensis</name>
    <dbReference type="NCBI Taxonomy" id="1945"/>
    <lineage>
        <taxon>Bacteria</taxon>
        <taxon>Bacillati</taxon>
        <taxon>Actinomycetota</taxon>
        <taxon>Actinomycetes</taxon>
        <taxon>Kitasatosporales</taxon>
        <taxon>Streptomycetaceae</taxon>
        <taxon>Streptomyces</taxon>
    </lineage>
</organism>
<dbReference type="OrthoDB" id="157052at2"/>
<dbReference type="Pfam" id="PF21863">
    <property type="entry name" value="HTH_67"/>
    <property type="match status" value="1"/>
</dbReference>
<accession>A0A646KGE3</accession>
<dbReference type="InterPro" id="IPR054058">
    <property type="entry name" value="HTH_67"/>
</dbReference>
<dbReference type="Proteomes" id="UP000419138">
    <property type="component" value="Unassembled WGS sequence"/>
</dbReference>
<proteinExistence type="predicted"/>
<name>A0A646KGE3_STRJU</name>
<dbReference type="NCBIfam" id="NF047719">
    <property type="entry name" value="SCO6745_fam_HTH"/>
    <property type="match status" value="1"/>
</dbReference>
<protein>
    <recommendedName>
        <fullName evidence="3">SalK</fullName>
    </recommendedName>
</protein>
<gene>
    <name evidence="1" type="ORF">FF041_12785</name>
</gene>
<evidence type="ECO:0000313" key="1">
    <source>
        <dbReference type="EMBL" id="MQT01067.1"/>
    </source>
</evidence>
<comment type="caution">
    <text evidence="1">The sequence shown here is derived from an EMBL/GenBank/DDBJ whole genome shotgun (WGS) entry which is preliminary data.</text>
</comment>
<keyword evidence="2" id="KW-1185">Reference proteome</keyword>
<evidence type="ECO:0008006" key="3">
    <source>
        <dbReference type="Google" id="ProtNLM"/>
    </source>
</evidence>
<sequence length="288" mass="30805">MPLMATTADTTTVTPRDLWTLFEPIHAVTYFSPEATGAFEEAGLRGFWRGYFAGRSAPLGMAGPEPVAAAFCSYAPSMVAQALPSVWEVVTPEQALDVRRSGARAALARLLDGQREGVERAAVLLAEAAGAADLTGRPLTAANAALPWPDDPLDRLWHAATILREHRGDGHVAAQLVADVDGCEILALRVGIDLPRSELQPYRGWSDEEWDAAVRRLVGRGLLTGDGKATEAGRRTLAGIEEGTDRAAFRPWAAADLPRLTDALEPLARTVAATLRFPNPIGLPERTG</sequence>
<dbReference type="EMBL" id="VCLA01000108">
    <property type="protein sequence ID" value="MQT01067.1"/>
    <property type="molecule type" value="Genomic_DNA"/>
</dbReference>
<evidence type="ECO:0000313" key="2">
    <source>
        <dbReference type="Proteomes" id="UP000419138"/>
    </source>
</evidence>
<dbReference type="AlphaFoldDB" id="A0A646KGE3"/>
<reference evidence="1 2" key="1">
    <citation type="submission" date="2019-05" db="EMBL/GenBank/DDBJ databases">
        <title>Comparative genomics and metabolomics analyses of clavulanic acid producing Streptomyces species provides insight into specialized metabolism and evolution of beta-lactam biosynthetic gene clusters.</title>
        <authorList>
            <person name="Moore M.A."/>
            <person name="Cruz-Morales P."/>
            <person name="Barona Gomez F."/>
            <person name="Kapil T."/>
        </authorList>
    </citation>
    <scope>NUCLEOTIDE SEQUENCE [LARGE SCALE GENOMIC DNA]</scope>
    <source>
        <strain evidence="1 2">NRRL 5741</strain>
    </source>
</reference>